<accession>A0ABW4ZHZ8</accession>
<evidence type="ECO:0000313" key="3">
    <source>
        <dbReference type="Proteomes" id="UP001597387"/>
    </source>
</evidence>
<sequence length="112" mass="12255">MRKLILSAASVAVLAFAGTTVKANTLSRFETTNLSIQDSLAKDENLTKTAVKLEEIPDAVKAVLKSEKVKEWTPSAAFLVKTKEGREYYQIDVAKGQEKGTLRIDKDGKAVQ</sequence>
<evidence type="ECO:0008006" key="4">
    <source>
        <dbReference type="Google" id="ProtNLM"/>
    </source>
</evidence>
<proteinExistence type="predicted"/>
<feature type="chain" id="PRO_5045890638" description="PepSY domain-containing protein" evidence="1">
    <location>
        <begin position="24"/>
        <end position="112"/>
    </location>
</feature>
<dbReference type="Proteomes" id="UP001597387">
    <property type="component" value="Unassembled WGS sequence"/>
</dbReference>
<name>A0ABW4ZHZ8_9SPHI</name>
<reference evidence="3" key="1">
    <citation type="journal article" date="2019" name="Int. J. Syst. Evol. Microbiol.">
        <title>The Global Catalogue of Microorganisms (GCM) 10K type strain sequencing project: providing services to taxonomists for standard genome sequencing and annotation.</title>
        <authorList>
            <consortium name="The Broad Institute Genomics Platform"/>
            <consortium name="The Broad Institute Genome Sequencing Center for Infectious Disease"/>
            <person name="Wu L."/>
            <person name="Ma J."/>
        </authorList>
    </citation>
    <scope>NUCLEOTIDE SEQUENCE [LARGE SCALE GENOMIC DNA]</scope>
    <source>
        <strain evidence="3">KCTC 42217</strain>
    </source>
</reference>
<keyword evidence="3" id="KW-1185">Reference proteome</keyword>
<dbReference type="EMBL" id="JBHUHZ010000001">
    <property type="protein sequence ID" value="MFD2161510.1"/>
    <property type="molecule type" value="Genomic_DNA"/>
</dbReference>
<evidence type="ECO:0000256" key="1">
    <source>
        <dbReference type="SAM" id="SignalP"/>
    </source>
</evidence>
<dbReference type="RefSeq" id="WP_255899157.1">
    <property type="nucleotide sequence ID" value="NZ_JAFMZO010000001.1"/>
</dbReference>
<evidence type="ECO:0000313" key="2">
    <source>
        <dbReference type="EMBL" id="MFD2161510.1"/>
    </source>
</evidence>
<protein>
    <recommendedName>
        <fullName evidence="4">PepSY domain-containing protein</fullName>
    </recommendedName>
</protein>
<keyword evidence="1" id="KW-0732">Signal</keyword>
<gene>
    <name evidence="2" type="ORF">ACFSJU_03845</name>
</gene>
<dbReference type="Gene3D" id="3.10.450.360">
    <property type="match status" value="1"/>
</dbReference>
<organism evidence="2 3">
    <name type="scientific">Paradesertivirga mongoliensis</name>
    <dbReference type="NCBI Taxonomy" id="2100740"/>
    <lineage>
        <taxon>Bacteria</taxon>
        <taxon>Pseudomonadati</taxon>
        <taxon>Bacteroidota</taxon>
        <taxon>Sphingobacteriia</taxon>
        <taxon>Sphingobacteriales</taxon>
        <taxon>Sphingobacteriaceae</taxon>
        <taxon>Paradesertivirga</taxon>
    </lineage>
</organism>
<comment type="caution">
    <text evidence="2">The sequence shown here is derived from an EMBL/GenBank/DDBJ whole genome shotgun (WGS) entry which is preliminary data.</text>
</comment>
<feature type="signal peptide" evidence="1">
    <location>
        <begin position="1"/>
        <end position="23"/>
    </location>
</feature>